<dbReference type="InterPro" id="IPR020097">
    <property type="entry name" value="PsdUridine_synth_TruA_a/b_dom"/>
</dbReference>
<proteinExistence type="inferred from homology"/>
<evidence type="ECO:0000259" key="7">
    <source>
        <dbReference type="Pfam" id="PF01416"/>
    </source>
</evidence>
<keyword evidence="2 4" id="KW-0819">tRNA processing</keyword>
<dbReference type="GO" id="GO:0031119">
    <property type="term" value="P:tRNA pseudouridine synthesis"/>
    <property type="evidence" value="ECO:0007669"/>
    <property type="project" value="TreeGrafter"/>
</dbReference>
<keyword evidence="6" id="KW-0732">Signal</keyword>
<name>A0A7S2VDE7_9STRA</name>
<organism evidence="8">
    <name type="scientific">Entomoneis paludosa</name>
    <dbReference type="NCBI Taxonomy" id="265537"/>
    <lineage>
        <taxon>Eukaryota</taxon>
        <taxon>Sar</taxon>
        <taxon>Stramenopiles</taxon>
        <taxon>Ochrophyta</taxon>
        <taxon>Bacillariophyta</taxon>
        <taxon>Bacillariophyceae</taxon>
        <taxon>Bacillariophycidae</taxon>
        <taxon>Entomoneidaceae</taxon>
        <taxon>Entomoneis</taxon>
    </lineage>
</organism>
<dbReference type="InterPro" id="IPR020094">
    <property type="entry name" value="TruA/RsuA/RluB/E/F_N"/>
</dbReference>
<dbReference type="EMBL" id="HBHT01008040">
    <property type="protein sequence ID" value="CAD9951168.1"/>
    <property type="molecule type" value="Transcribed_RNA"/>
</dbReference>
<evidence type="ECO:0000256" key="6">
    <source>
        <dbReference type="SAM" id="SignalP"/>
    </source>
</evidence>
<accession>A0A7S2VDE7</accession>
<dbReference type="HAMAP" id="MF_00171">
    <property type="entry name" value="TruA"/>
    <property type="match status" value="1"/>
</dbReference>
<dbReference type="Gene3D" id="3.30.70.580">
    <property type="entry name" value="Pseudouridine synthase I, catalytic domain, N-terminal subdomain"/>
    <property type="match status" value="1"/>
</dbReference>
<comment type="similarity">
    <text evidence="1 4">Belongs to the tRNA pseudouridine synthase TruA family.</text>
</comment>
<sequence>MRFAVLSSLALQALLPGRTIAFVGLPQPRTRFGWLAVTNDDGSSDNPTIVQDLKIEEVSPSSKISKQSSKPALTSVVLKISYDGRCFSGWSAANDDPNNNNKTVAKDAPRSGRRRRNQGMHSLLSGRPRSVEGVLKSCFAKLYGNVDPQQIVIEGVSRTDKGVHALSMVALVYCLSPDLDLEMAQSARTIPGKRLPHPWNSTDTSCFCTLPMDTTRLGYTINRMLPPDVAILQVAEMPNVRASSSAETDLIPFHPTISSESKTYQYHLAVAPRPNPLTRRTSWYVGNHLDLDRLQQAAQLLQGNHDFGAFRGAARGSTDKRKYAAQSTTCHVMDVNVTVKASDMWGAQMIDAPGSSQNIIVTIRADRFLYKMIRFMVGAMVGVATGVMELDDLQTMLDTQDRVETQFKCAPPEGLFLTNVEFQEEIAWTTANQ</sequence>
<feature type="region of interest" description="Disordered" evidence="5">
    <location>
        <begin position="92"/>
        <end position="126"/>
    </location>
</feature>
<dbReference type="InterPro" id="IPR020095">
    <property type="entry name" value="PsdUridine_synth_TruA_C"/>
</dbReference>
<reference evidence="8" key="1">
    <citation type="submission" date="2021-01" db="EMBL/GenBank/DDBJ databases">
        <authorList>
            <person name="Corre E."/>
            <person name="Pelletier E."/>
            <person name="Niang G."/>
            <person name="Scheremetjew M."/>
            <person name="Finn R."/>
            <person name="Kale V."/>
            <person name="Holt S."/>
            <person name="Cochrane G."/>
            <person name="Meng A."/>
            <person name="Brown T."/>
            <person name="Cohen L."/>
        </authorList>
    </citation>
    <scope>NUCLEOTIDE SEQUENCE</scope>
    <source>
        <strain evidence="8">CCMP125</strain>
    </source>
</reference>
<gene>
    <name evidence="8" type="ORF">APAL1065_LOCUS5375</name>
</gene>
<dbReference type="EC" id="5.4.99.12" evidence="4"/>
<dbReference type="InterPro" id="IPR001406">
    <property type="entry name" value="PsdUridine_synth_TruA"/>
</dbReference>
<dbReference type="Pfam" id="PF01416">
    <property type="entry name" value="PseudoU_synth_1"/>
    <property type="match status" value="1"/>
</dbReference>
<keyword evidence="3 4" id="KW-0413">Isomerase</keyword>
<dbReference type="PANTHER" id="PTHR11142">
    <property type="entry name" value="PSEUDOURIDYLATE SYNTHASE"/>
    <property type="match status" value="1"/>
</dbReference>
<feature type="chain" id="PRO_5030565826" description="tRNA pseudouridine synthase" evidence="6">
    <location>
        <begin position="22"/>
        <end position="433"/>
    </location>
</feature>
<feature type="signal peptide" evidence="6">
    <location>
        <begin position="1"/>
        <end position="21"/>
    </location>
</feature>
<dbReference type="AlphaFoldDB" id="A0A7S2VDE7"/>
<evidence type="ECO:0000256" key="3">
    <source>
        <dbReference type="ARBA" id="ARBA00023235"/>
    </source>
</evidence>
<protein>
    <recommendedName>
        <fullName evidence="4">tRNA pseudouridine synthase</fullName>
        <ecNumber evidence="4">5.4.99.12</ecNumber>
    </recommendedName>
</protein>
<dbReference type="Gene3D" id="3.30.70.660">
    <property type="entry name" value="Pseudouridine synthase I, catalytic domain, C-terminal subdomain"/>
    <property type="match status" value="1"/>
</dbReference>
<comment type="catalytic activity">
    <reaction evidence="4">
        <text>uridine(38/39/40) in tRNA = pseudouridine(38/39/40) in tRNA</text>
        <dbReference type="Rhea" id="RHEA:22376"/>
        <dbReference type="Rhea" id="RHEA-COMP:10085"/>
        <dbReference type="Rhea" id="RHEA-COMP:10087"/>
        <dbReference type="ChEBI" id="CHEBI:65314"/>
        <dbReference type="ChEBI" id="CHEBI:65315"/>
        <dbReference type="EC" id="5.4.99.12"/>
    </reaction>
</comment>
<evidence type="ECO:0000256" key="4">
    <source>
        <dbReference type="RuleBase" id="RU003792"/>
    </source>
</evidence>
<dbReference type="InterPro" id="IPR020103">
    <property type="entry name" value="PsdUridine_synth_cat_dom_sf"/>
</dbReference>
<feature type="domain" description="Pseudouridine synthase I TruA alpha/beta" evidence="7">
    <location>
        <begin position="297"/>
        <end position="422"/>
    </location>
</feature>
<evidence type="ECO:0000256" key="1">
    <source>
        <dbReference type="ARBA" id="ARBA00009375"/>
    </source>
</evidence>
<dbReference type="PANTHER" id="PTHR11142:SF0">
    <property type="entry name" value="TRNA PSEUDOURIDINE SYNTHASE-LIKE 1"/>
    <property type="match status" value="1"/>
</dbReference>
<dbReference type="GO" id="GO:0003723">
    <property type="term" value="F:RNA binding"/>
    <property type="evidence" value="ECO:0007669"/>
    <property type="project" value="InterPro"/>
</dbReference>
<evidence type="ECO:0000256" key="2">
    <source>
        <dbReference type="ARBA" id="ARBA00022694"/>
    </source>
</evidence>
<dbReference type="GO" id="GO:0160147">
    <property type="term" value="F:tRNA pseudouridine(38-40) synthase activity"/>
    <property type="evidence" value="ECO:0007669"/>
    <property type="project" value="UniProtKB-EC"/>
</dbReference>
<evidence type="ECO:0000256" key="5">
    <source>
        <dbReference type="SAM" id="MobiDB-lite"/>
    </source>
</evidence>
<evidence type="ECO:0000313" key="8">
    <source>
        <dbReference type="EMBL" id="CAD9951168.1"/>
    </source>
</evidence>
<dbReference type="SUPFAM" id="SSF55120">
    <property type="entry name" value="Pseudouridine synthase"/>
    <property type="match status" value="1"/>
</dbReference>